<dbReference type="InterPro" id="IPR036412">
    <property type="entry name" value="HAD-like_sf"/>
</dbReference>
<evidence type="ECO:0000256" key="11">
    <source>
        <dbReference type="PIRSR" id="PIRSR610972-2"/>
    </source>
</evidence>
<evidence type="ECO:0000256" key="6">
    <source>
        <dbReference type="ARBA" id="ARBA00023277"/>
    </source>
</evidence>
<feature type="active site" description="Nucleophile" evidence="10">
    <location>
        <position position="11"/>
    </location>
</feature>
<evidence type="ECO:0000256" key="5">
    <source>
        <dbReference type="ARBA" id="ARBA00023235"/>
    </source>
</evidence>
<dbReference type="InterPro" id="IPR051600">
    <property type="entry name" value="Beta-PGM-like"/>
</dbReference>
<comment type="similarity">
    <text evidence="1">Belongs to the HAD-like hydrolase superfamily. CbbY/CbbZ/Gph/YieH family.</text>
</comment>
<dbReference type="SUPFAM" id="SSF56784">
    <property type="entry name" value="HAD-like"/>
    <property type="match status" value="1"/>
</dbReference>
<dbReference type="NCBIfam" id="TIGR01990">
    <property type="entry name" value="bPGM"/>
    <property type="match status" value="1"/>
</dbReference>
<feature type="binding site" evidence="12">
    <location>
        <position position="11"/>
    </location>
    <ligand>
        <name>Mg(2+)</name>
        <dbReference type="ChEBI" id="CHEBI:18420"/>
    </ligand>
</feature>
<dbReference type="InterPro" id="IPR010972">
    <property type="entry name" value="Beta-PGM"/>
</dbReference>
<dbReference type="InterPro" id="IPR023214">
    <property type="entry name" value="HAD_sf"/>
</dbReference>
<dbReference type="SFLD" id="SFLDS00003">
    <property type="entry name" value="Haloacid_Dehalogenase"/>
    <property type="match status" value="1"/>
</dbReference>
<dbReference type="EC" id="5.4.2.6" evidence="8"/>
<feature type="binding site" evidence="11">
    <location>
        <position position="147"/>
    </location>
    <ligand>
        <name>substrate</name>
    </ligand>
</feature>
<evidence type="ECO:0000256" key="2">
    <source>
        <dbReference type="ARBA" id="ARBA00022553"/>
    </source>
</evidence>
<feature type="binding site" evidence="11">
    <location>
        <begin position="11"/>
        <end position="13"/>
    </location>
    <ligand>
        <name>substrate</name>
    </ligand>
</feature>
<dbReference type="Gene3D" id="1.10.150.240">
    <property type="entry name" value="Putative phosphatase, domain 2"/>
    <property type="match status" value="1"/>
</dbReference>
<gene>
    <name evidence="14" type="ORF">AMD02_00020</name>
</gene>
<name>A0A0M0KFR4_ALKHA</name>
<proteinExistence type="inferred from homology"/>
<reference evidence="14" key="1">
    <citation type="submission" date="2015-08" db="EMBL/GenBank/DDBJ databases">
        <title>Complete DNA Sequence of Pseudomonas syringae pv. actinidiae, the Causal Agent of Kiwifruit Canker Disease.</title>
        <authorList>
            <person name="Rikkerink E.H.A."/>
            <person name="Fineran P.C."/>
        </authorList>
    </citation>
    <scope>NUCLEOTIDE SEQUENCE</scope>
    <source>
        <strain evidence="14">DSM 13666</strain>
    </source>
</reference>
<dbReference type="AlphaFoldDB" id="A0A0M0KFR4"/>
<feature type="site" description="Important for catalytic activity and assists the phosphoryl transfer reaction to Asp8 by balancing charge and orienting the reacting groups" evidence="13">
    <location>
        <position position="147"/>
    </location>
</feature>
<feature type="binding site" evidence="12">
    <location>
        <position position="172"/>
    </location>
    <ligand>
        <name>Mg(2+)</name>
        <dbReference type="ChEBI" id="CHEBI:18420"/>
    </ligand>
</feature>
<evidence type="ECO:0000313" key="14">
    <source>
        <dbReference type="EMBL" id="KOO37412.1"/>
    </source>
</evidence>
<dbReference type="InterPro" id="IPR023198">
    <property type="entry name" value="PGP-like_dom2"/>
</dbReference>
<protein>
    <recommendedName>
        <fullName evidence="9">Beta-phosphoglucomutase</fullName>
        <ecNumber evidence="8">5.4.2.6</ecNumber>
    </recommendedName>
</protein>
<keyword evidence="2" id="KW-0597">Phosphoprotein</keyword>
<feature type="site" description="Important for catalytic activity and assists the phosphoryl transfer reaction to Asp8 by balancing charge and orienting the reacting groups" evidence="13">
    <location>
        <position position="116"/>
    </location>
</feature>
<feature type="active site" description="Proton donor/acceptor" evidence="10">
    <location>
        <position position="13"/>
    </location>
</feature>
<dbReference type="RefSeq" id="WP_053430021.1">
    <property type="nucleotide sequence ID" value="NZ_LILD02000078.1"/>
</dbReference>
<evidence type="ECO:0000256" key="9">
    <source>
        <dbReference type="ARBA" id="ARBA00044991"/>
    </source>
</evidence>
<dbReference type="Pfam" id="PF00702">
    <property type="entry name" value="Hydrolase"/>
    <property type="match status" value="1"/>
</dbReference>
<comment type="catalytic activity">
    <reaction evidence="7">
        <text>beta-D-glucose 1-phosphate = beta-D-glucose 6-phosphate</text>
        <dbReference type="Rhea" id="RHEA:20113"/>
        <dbReference type="ChEBI" id="CHEBI:57684"/>
        <dbReference type="ChEBI" id="CHEBI:58247"/>
        <dbReference type="EC" id="5.4.2.6"/>
    </reaction>
</comment>
<dbReference type="NCBIfam" id="TIGR02009">
    <property type="entry name" value="PGMB-YQAB-SF"/>
    <property type="match status" value="1"/>
</dbReference>
<dbReference type="InterPro" id="IPR010976">
    <property type="entry name" value="B-phosphoglucomutase_hydrolase"/>
</dbReference>
<keyword evidence="5" id="KW-0413">Isomerase</keyword>
<dbReference type="PANTHER" id="PTHR46193:SF18">
    <property type="entry name" value="HEXITOL PHOSPHATASE B"/>
    <property type="match status" value="1"/>
</dbReference>
<evidence type="ECO:0000256" key="4">
    <source>
        <dbReference type="ARBA" id="ARBA00022842"/>
    </source>
</evidence>
<dbReference type="GO" id="GO:0005975">
    <property type="term" value="P:carbohydrate metabolic process"/>
    <property type="evidence" value="ECO:0007669"/>
    <property type="project" value="InterPro"/>
</dbReference>
<evidence type="ECO:0000256" key="13">
    <source>
        <dbReference type="PIRSR" id="PIRSR610972-4"/>
    </source>
</evidence>
<evidence type="ECO:0000256" key="10">
    <source>
        <dbReference type="PIRSR" id="PIRSR610972-1"/>
    </source>
</evidence>
<dbReference type="NCBIfam" id="TIGR01509">
    <property type="entry name" value="HAD-SF-IA-v3"/>
    <property type="match status" value="1"/>
</dbReference>
<dbReference type="GO" id="GO:0000287">
    <property type="term" value="F:magnesium ion binding"/>
    <property type="evidence" value="ECO:0007669"/>
    <property type="project" value="InterPro"/>
</dbReference>
<feature type="binding site" evidence="12">
    <location>
        <position position="171"/>
    </location>
    <ligand>
        <name>Mg(2+)</name>
        <dbReference type="ChEBI" id="CHEBI:18420"/>
    </ligand>
</feature>
<keyword evidence="4 12" id="KW-0460">Magnesium</keyword>
<feature type="binding site" evidence="11">
    <location>
        <begin position="46"/>
        <end position="51"/>
    </location>
    <ligand>
        <name>substrate</name>
    </ligand>
</feature>
<evidence type="ECO:0000256" key="8">
    <source>
        <dbReference type="ARBA" id="ARBA00044968"/>
    </source>
</evidence>
<keyword evidence="6" id="KW-0119">Carbohydrate metabolism</keyword>
<dbReference type="PANTHER" id="PTHR46193">
    <property type="entry name" value="6-PHOSPHOGLUCONATE PHOSPHATASE"/>
    <property type="match status" value="1"/>
</dbReference>
<evidence type="ECO:0000256" key="12">
    <source>
        <dbReference type="PIRSR" id="PIRSR610972-3"/>
    </source>
</evidence>
<dbReference type="PRINTS" id="PR00413">
    <property type="entry name" value="HADHALOGNASE"/>
</dbReference>
<feature type="binding site" evidence="11">
    <location>
        <begin position="116"/>
        <end position="120"/>
    </location>
    <ligand>
        <name>substrate</name>
    </ligand>
</feature>
<organism evidence="14">
    <name type="scientific">Halalkalibacterium halodurans</name>
    <name type="common">Bacillus halodurans</name>
    <dbReference type="NCBI Taxonomy" id="86665"/>
    <lineage>
        <taxon>Bacteria</taxon>
        <taxon>Bacillati</taxon>
        <taxon>Bacillota</taxon>
        <taxon>Bacilli</taxon>
        <taxon>Bacillales</taxon>
        <taxon>Bacillaceae</taxon>
        <taxon>Halalkalibacterium (ex Joshi et al. 2022)</taxon>
    </lineage>
</organism>
<dbReference type="SFLD" id="SFLDG01129">
    <property type="entry name" value="C1.5:_HAD__Beta-PGM__Phosphata"/>
    <property type="match status" value="1"/>
</dbReference>
<dbReference type="CDD" id="cd02598">
    <property type="entry name" value="HAD_BPGM"/>
    <property type="match status" value="1"/>
</dbReference>
<feature type="binding site" evidence="12">
    <location>
        <position position="13"/>
    </location>
    <ligand>
        <name>Mg(2+)</name>
        <dbReference type="ChEBI" id="CHEBI:18420"/>
    </ligand>
</feature>
<dbReference type="EMBL" id="LILD01000001">
    <property type="protein sequence ID" value="KOO37412.1"/>
    <property type="molecule type" value="Genomic_DNA"/>
</dbReference>
<dbReference type="Gene3D" id="3.40.50.1000">
    <property type="entry name" value="HAD superfamily/HAD-like"/>
    <property type="match status" value="1"/>
</dbReference>
<dbReference type="PATRIC" id="fig|136160.3.peg.165"/>
<dbReference type="GO" id="GO:0008801">
    <property type="term" value="F:beta-phosphoglucomutase activity"/>
    <property type="evidence" value="ECO:0007669"/>
    <property type="project" value="UniProtKB-EC"/>
</dbReference>
<evidence type="ECO:0000256" key="7">
    <source>
        <dbReference type="ARBA" id="ARBA00044926"/>
    </source>
</evidence>
<keyword evidence="3 12" id="KW-0479">Metal-binding</keyword>
<dbReference type="SFLD" id="SFLDG01135">
    <property type="entry name" value="C1.5.6:_HAD__Beta-PGM__Phospha"/>
    <property type="match status" value="1"/>
</dbReference>
<dbReference type="InterPro" id="IPR006439">
    <property type="entry name" value="HAD-SF_hydro_IA"/>
</dbReference>
<comment type="caution">
    <text evidence="14">The sequence shown here is derived from an EMBL/GenBank/DDBJ whole genome shotgun (WGS) entry which is preliminary data.</text>
</comment>
<evidence type="ECO:0000256" key="3">
    <source>
        <dbReference type="ARBA" id="ARBA00022723"/>
    </source>
</evidence>
<evidence type="ECO:0000256" key="1">
    <source>
        <dbReference type="ARBA" id="ARBA00006171"/>
    </source>
</evidence>
<accession>A0A0M0KFR4</accession>
<comment type="cofactor">
    <cofactor evidence="12">
        <name>Mg(2+)</name>
        <dbReference type="ChEBI" id="CHEBI:18420"/>
    </cofactor>
    <text evidence="12">Binds 2 magnesium ions per subunit.</text>
</comment>
<sequence>MDCPFEAVIFDMDGVIADTVGLHYEANQHIAKKLSVTFSEEMNQSLQGLSREKTVRAICDLTGEEVSDEQVKQLSELRNEQYQRLIAELTPADALPGIYSLIRELKEKKVSIALASASTNAPRVLSRLQLIDAFDVIVDVQKVRRGKPDPEIFLTAAQLLGVSSNRCVAIEDGEAGLTGILQTEMFAVGVGTHLAMKKAHWQVASTEELSLKSLINAVRMKRKKDF</sequence>